<feature type="signal peptide" evidence="1">
    <location>
        <begin position="1"/>
        <end position="32"/>
    </location>
</feature>
<proteinExistence type="predicted"/>
<dbReference type="InterPro" id="IPR037107">
    <property type="entry name" value="Put_OMP_sf"/>
</dbReference>
<keyword evidence="1" id="KW-0732">Signal</keyword>
<name>A0ABV7HKC9_9GAMM</name>
<protein>
    <submittedName>
        <fullName evidence="2">Lipid A deacylase LpxR family protein</fullName>
    </submittedName>
</protein>
<feature type="chain" id="PRO_5046319918" evidence="1">
    <location>
        <begin position="33"/>
        <end position="329"/>
    </location>
</feature>
<dbReference type="EMBL" id="JBHRTL010000004">
    <property type="protein sequence ID" value="MFC3154334.1"/>
    <property type="molecule type" value="Genomic_DNA"/>
</dbReference>
<evidence type="ECO:0000313" key="2">
    <source>
        <dbReference type="EMBL" id="MFC3154334.1"/>
    </source>
</evidence>
<gene>
    <name evidence="2" type="ORF">ACFOEB_03895</name>
</gene>
<sequence length="329" mass="36010">MIKSNRFSAYLPRRLSLAVLAAAMAHAGQAQATDWLSLVWQNDLFTGRDGGGYTNGLFVSLYQVADAEPIDEPLFTKPLNWMLNDSFDLAFNEHTVGQAMVTPADISKPVPDPNDVPYAGLLIYRASRVLVDDNIADMVRTTIGVVGPASMAEQTQKFIHKVVGSAEPKGWDYQLENEPVFALRRARVWRYELSAMTDVVLLAQARAGNLESAVGGGAIVRFGRGLANSFATTLLQQGRTSSPAAVESGWYVYGGFEADYVFNNILVNGNSYRDSPSSDLRHEQLSFTAGVSYAWDSLSLTFGYKSGTKLDTHDSSRDNFGTLSLAWKL</sequence>
<evidence type="ECO:0000313" key="3">
    <source>
        <dbReference type="Proteomes" id="UP001595548"/>
    </source>
</evidence>
<accession>A0ABV7HKC9</accession>
<dbReference type="Pfam" id="PF09982">
    <property type="entry name" value="LpxR"/>
    <property type="match status" value="1"/>
</dbReference>
<dbReference type="Gene3D" id="2.40.128.140">
    <property type="entry name" value="Outer membrane protein"/>
    <property type="match status" value="1"/>
</dbReference>
<keyword evidence="3" id="KW-1185">Reference proteome</keyword>
<evidence type="ECO:0000256" key="1">
    <source>
        <dbReference type="SAM" id="SignalP"/>
    </source>
</evidence>
<organism evidence="2 3">
    <name type="scientific">Gilvimarinus japonicus</name>
    <dbReference type="NCBI Taxonomy" id="1796469"/>
    <lineage>
        <taxon>Bacteria</taxon>
        <taxon>Pseudomonadati</taxon>
        <taxon>Pseudomonadota</taxon>
        <taxon>Gammaproteobacteria</taxon>
        <taxon>Cellvibrionales</taxon>
        <taxon>Cellvibrionaceae</taxon>
        <taxon>Gilvimarinus</taxon>
    </lineage>
</organism>
<reference evidence="3" key="1">
    <citation type="journal article" date="2019" name="Int. J. Syst. Evol. Microbiol.">
        <title>The Global Catalogue of Microorganisms (GCM) 10K type strain sequencing project: providing services to taxonomists for standard genome sequencing and annotation.</title>
        <authorList>
            <consortium name="The Broad Institute Genomics Platform"/>
            <consortium name="The Broad Institute Genome Sequencing Center for Infectious Disease"/>
            <person name="Wu L."/>
            <person name="Ma J."/>
        </authorList>
    </citation>
    <scope>NUCLEOTIDE SEQUENCE [LARGE SCALE GENOMIC DNA]</scope>
    <source>
        <strain evidence="3">KCTC 52141</strain>
    </source>
</reference>
<comment type="caution">
    <text evidence="2">The sequence shown here is derived from an EMBL/GenBank/DDBJ whole genome shotgun (WGS) entry which is preliminary data.</text>
</comment>
<dbReference type="InterPro" id="IPR018707">
    <property type="entry name" value="LpxR"/>
</dbReference>
<dbReference type="RefSeq" id="WP_382414533.1">
    <property type="nucleotide sequence ID" value="NZ_AP031500.1"/>
</dbReference>
<dbReference type="Proteomes" id="UP001595548">
    <property type="component" value="Unassembled WGS sequence"/>
</dbReference>